<gene>
    <name evidence="8" type="primary">radC</name>
    <name evidence="8" type="ORF">WKV44_08750</name>
</gene>
<name>A0ABU9UD85_9SPIR</name>
<dbReference type="PROSITE" id="PS50249">
    <property type="entry name" value="MPN"/>
    <property type="match status" value="1"/>
</dbReference>
<dbReference type="RefSeq" id="WP_420070080.1">
    <property type="nucleotide sequence ID" value="NZ_JBCHKQ010000004.1"/>
</dbReference>
<dbReference type="Pfam" id="PF20582">
    <property type="entry name" value="UPF0758_N"/>
    <property type="match status" value="1"/>
</dbReference>
<dbReference type="InterPro" id="IPR046778">
    <property type="entry name" value="UPF0758_N"/>
</dbReference>
<protein>
    <submittedName>
        <fullName evidence="8">DNA repair protein RadC</fullName>
    </submittedName>
</protein>
<dbReference type="Proteomes" id="UP001466331">
    <property type="component" value="Unassembled WGS sequence"/>
</dbReference>
<dbReference type="CDD" id="cd08071">
    <property type="entry name" value="MPN_DUF2466"/>
    <property type="match status" value="1"/>
</dbReference>
<dbReference type="NCBIfam" id="TIGR00608">
    <property type="entry name" value="radc"/>
    <property type="match status" value="1"/>
</dbReference>
<dbReference type="InterPro" id="IPR025657">
    <property type="entry name" value="RadC_JAB"/>
</dbReference>
<dbReference type="Pfam" id="PF04002">
    <property type="entry name" value="RadC"/>
    <property type="match status" value="1"/>
</dbReference>
<evidence type="ECO:0000313" key="9">
    <source>
        <dbReference type="Proteomes" id="UP001466331"/>
    </source>
</evidence>
<dbReference type="EMBL" id="JBCHKQ010000004">
    <property type="protein sequence ID" value="MEM5948630.1"/>
    <property type="molecule type" value="Genomic_DNA"/>
</dbReference>
<keyword evidence="4" id="KW-0862">Zinc</keyword>
<dbReference type="NCBIfam" id="NF000642">
    <property type="entry name" value="PRK00024.1"/>
    <property type="match status" value="1"/>
</dbReference>
<sequence length="218" mass="23993">MEVRELPQEDRPRERLIKKGASALSSSELMSVLIGSGIKGKGVAKLSREVLAFLEKHNFDCSADELLTIEGLGAAKATLILAAIELVKRYVARPAVPINSPEKAYQYLIPYADKRQEHFICLSLNGAQELIALRVVSVGLVNRALTHPREVFADPISDRAASVIIAHNHPSGNLSPSFDDREVTDRLREAGDILGIPVLDHIIFCKHGFLSFKEEGYI</sequence>
<dbReference type="PANTHER" id="PTHR30471:SF3">
    <property type="entry name" value="UPF0758 PROTEIN YEES-RELATED"/>
    <property type="match status" value="1"/>
</dbReference>
<keyword evidence="3" id="KW-0378">Hydrolase</keyword>
<keyword evidence="2" id="KW-0479">Metal-binding</keyword>
<organism evidence="8 9">
    <name type="scientific">Rarispira pelagica</name>
    <dbReference type="NCBI Taxonomy" id="3141764"/>
    <lineage>
        <taxon>Bacteria</taxon>
        <taxon>Pseudomonadati</taxon>
        <taxon>Spirochaetota</taxon>
        <taxon>Spirochaetia</taxon>
        <taxon>Winmispirales</taxon>
        <taxon>Winmispiraceae</taxon>
        <taxon>Rarispira</taxon>
    </lineage>
</organism>
<keyword evidence="1" id="KW-0645">Protease</keyword>
<keyword evidence="5" id="KW-0482">Metalloprotease</keyword>
<evidence type="ECO:0000256" key="2">
    <source>
        <dbReference type="ARBA" id="ARBA00022723"/>
    </source>
</evidence>
<feature type="domain" description="MPN" evidence="7">
    <location>
        <begin position="97"/>
        <end position="218"/>
    </location>
</feature>
<dbReference type="InterPro" id="IPR037518">
    <property type="entry name" value="MPN"/>
</dbReference>
<evidence type="ECO:0000259" key="7">
    <source>
        <dbReference type="PROSITE" id="PS50249"/>
    </source>
</evidence>
<comment type="caution">
    <text evidence="8">The sequence shown here is derived from an EMBL/GenBank/DDBJ whole genome shotgun (WGS) entry which is preliminary data.</text>
</comment>
<keyword evidence="9" id="KW-1185">Reference proteome</keyword>
<dbReference type="PANTHER" id="PTHR30471">
    <property type="entry name" value="DNA REPAIR PROTEIN RADC"/>
    <property type="match status" value="1"/>
</dbReference>
<evidence type="ECO:0000256" key="6">
    <source>
        <dbReference type="RuleBase" id="RU003797"/>
    </source>
</evidence>
<dbReference type="Gene3D" id="3.40.140.10">
    <property type="entry name" value="Cytidine Deaminase, domain 2"/>
    <property type="match status" value="1"/>
</dbReference>
<dbReference type="InterPro" id="IPR001405">
    <property type="entry name" value="UPF0758"/>
</dbReference>
<dbReference type="PROSITE" id="PS01302">
    <property type="entry name" value="UPF0758"/>
    <property type="match status" value="1"/>
</dbReference>
<evidence type="ECO:0000256" key="1">
    <source>
        <dbReference type="ARBA" id="ARBA00022670"/>
    </source>
</evidence>
<evidence type="ECO:0000313" key="8">
    <source>
        <dbReference type="EMBL" id="MEM5948630.1"/>
    </source>
</evidence>
<dbReference type="InterPro" id="IPR020891">
    <property type="entry name" value="UPF0758_CS"/>
</dbReference>
<comment type="similarity">
    <text evidence="6">Belongs to the UPF0758 family.</text>
</comment>
<evidence type="ECO:0000256" key="5">
    <source>
        <dbReference type="ARBA" id="ARBA00023049"/>
    </source>
</evidence>
<evidence type="ECO:0000256" key="4">
    <source>
        <dbReference type="ARBA" id="ARBA00022833"/>
    </source>
</evidence>
<accession>A0ABU9UD85</accession>
<proteinExistence type="inferred from homology"/>
<evidence type="ECO:0000256" key="3">
    <source>
        <dbReference type="ARBA" id="ARBA00022801"/>
    </source>
</evidence>
<reference evidence="8 9" key="1">
    <citation type="submission" date="2024-03" db="EMBL/GenBank/DDBJ databases">
        <title>Ignisphaera cupida sp. nov., a hyperthermophilic hydrolytic archaeon from a hot spring of Kamchatka, and proposal of Ignisphaeraceae fam. nov.</title>
        <authorList>
            <person name="Podosokorskaya O.A."/>
            <person name="Elcheninov A.G."/>
            <person name="Maltseva A.I."/>
            <person name="Zayulina K.S."/>
            <person name="Novikov A."/>
            <person name="Merkel A.Y."/>
        </authorList>
    </citation>
    <scope>NUCLEOTIDE SEQUENCE [LARGE SCALE GENOMIC DNA]</scope>
    <source>
        <strain evidence="8 9">38H-sp</strain>
    </source>
</reference>